<dbReference type="STRING" id="1396821.SAMN05444515_11464"/>
<dbReference type="PRINTS" id="PR00260">
    <property type="entry name" value="CHEMTRNSDUCR"/>
</dbReference>
<dbReference type="PANTHER" id="PTHR32089">
    <property type="entry name" value="METHYL-ACCEPTING CHEMOTAXIS PROTEIN MCPB"/>
    <property type="match status" value="1"/>
</dbReference>
<protein>
    <submittedName>
        <fullName evidence="8">Methyl-accepting chemotaxis protein</fullName>
    </submittedName>
</protein>
<dbReference type="GO" id="GO:0016020">
    <property type="term" value="C:membrane"/>
    <property type="evidence" value="ECO:0007669"/>
    <property type="project" value="UniProtKB-SubCell"/>
</dbReference>
<dbReference type="GO" id="GO:0007165">
    <property type="term" value="P:signal transduction"/>
    <property type="evidence" value="ECO:0007669"/>
    <property type="project" value="UniProtKB-KW"/>
</dbReference>
<reference evidence="9" key="1">
    <citation type="submission" date="2016-10" db="EMBL/GenBank/DDBJ databases">
        <authorList>
            <person name="Varghese N."/>
            <person name="Submissions S."/>
        </authorList>
    </citation>
    <scope>NUCLEOTIDE SEQUENCE [LARGE SCALE GENOMIC DNA]</scope>
    <source>
        <strain evidence="9">DSM 241</strain>
    </source>
</reference>
<dbReference type="Gene3D" id="1.10.287.950">
    <property type="entry name" value="Methyl-accepting chemotaxis protein"/>
    <property type="match status" value="1"/>
</dbReference>
<sequence length="409" mass="45380">MQGFGMETMTRALAPHGSAVLVSGAMIVAWLLLSLPAWLGMLAVVLIWVGSLLWQARSTASAGRADKVRADEQQGTLDNDRELWDMVIQIDALIAPETSELRTLVGQARQLIRDAVSDLQESFHNLNQTSREQQELALKLIRGMSTDAQTGSESEVIDMDGFMEENSKVLAQNVQMLIDMGKHSVEVAHQVDDLSSLMDEIFSLLDSAKHIAGQTNLLALNAAIEAARAGEAGRGFAVVAQEVRKLSQDSDQFNEQIRSQVEQANRLFGHAREVVGRMASQDLNTSISAKGSMDEMMEQLQKLNQNLSQGLDHMSGVAERVQQNVDAAVRLLQFEDIAGQVLDRAHTRIDFMERFVAELRQLPMVEPARSQEQLEQARGRLKTLREELQDAAHRPVQQKSMDEGDIELF</sequence>
<dbReference type="GO" id="GO:0006935">
    <property type="term" value="P:chemotaxis"/>
    <property type="evidence" value="ECO:0007669"/>
    <property type="project" value="InterPro"/>
</dbReference>
<dbReference type="Pfam" id="PF00015">
    <property type="entry name" value="MCPsignal"/>
    <property type="match status" value="1"/>
</dbReference>
<evidence type="ECO:0000256" key="4">
    <source>
        <dbReference type="PROSITE-ProRule" id="PRU00284"/>
    </source>
</evidence>
<accession>A0A1H7PMI5</accession>
<feature type="domain" description="Methyl-accepting transducer" evidence="7">
    <location>
        <begin position="97"/>
        <end position="328"/>
    </location>
</feature>
<feature type="region of interest" description="Disordered" evidence="5">
    <location>
        <begin position="388"/>
        <end position="409"/>
    </location>
</feature>
<dbReference type="PANTHER" id="PTHR32089:SF112">
    <property type="entry name" value="LYSOZYME-LIKE PROTEIN-RELATED"/>
    <property type="match status" value="1"/>
</dbReference>
<evidence type="ECO:0000313" key="8">
    <source>
        <dbReference type="EMBL" id="SEL36475.1"/>
    </source>
</evidence>
<keyword evidence="6" id="KW-0812">Transmembrane</keyword>
<dbReference type="InterPro" id="IPR004089">
    <property type="entry name" value="MCPsignal_dom"/>
</dbReference>
<keyword evidence="6" id="KW-1133">Transmembrane helix</keyword>
<keyword evidence="9" id="KW-1185">Reference proteome</keyword>
<dbReference type="AlphaFoldDB" id="A0A1H7PMI5"/>
<dbReference type="GO" id="GO:0004888">
    <property type="term" value="F:transmembrane signaling receptor activity"/>
    <property type="evidence" value="ECO:0007669"/>
    <property type="project" value="InterPro"/>
</dbReference>
<organism evidence="8 9">
    <name type="scientific">Ectothiorhodospira marina</name>
    <dbReference type="NCBI Taxonomy" id="1396821"/>
    <lineage>
        <taxon>Bacteria</taxon>
        <taxon>Pseudomonadati</taxon>
        <taxon>Pseudomonadota</taxon>
        <taxon>Gammaproteobacteria</taxon>
        <taxon>Chromatiales</taxon>
        <taxon>Ectothiorhodospiraceae</taxon>
        <taxon>Ectothiorhodospira</taxon>
    </lineage>
</organism>
<feature type="transmembrane region" description="Helical" evidence="6">
    <location>
        <begin position="12"/>
        <end position="31"/>
    </location>
</feature>
<dbReference type="Proteomes" id="UP000199256">
    <property type="component" value="Unassembled WGS sequence"/>
</dbReference>
<name>A0A1H7PMI5_9GAMM</name>
<evidence type="ECO:0000256" key="2">
    <source>
        <dbReference type="ARBA" id="ARBA00023224"/>
    </source>
</evidence>
<evidence type="ECO:0000256" key="6">
    <source>
        <dbReference type="SAM" id="Phobius"/>
    </source>
</evidence>
<evidence type="ECO:0000313" key="9">
    <source>
        <dbReference type="Proteomes" id="UP000199256"/>
    </source>
</evidence>
<dbReference type="PROSITE" id="PS50111">
    <property type="entry name" value="CHEMOTAXIS_TRANSDUC_2"/>
    <property type="match status" value="1"/>
</dbReference>
<dbReference type="EMBL" id="FOAA01000014">
    <property type="protein sequence ID" value="SEL36475.1"/>
    <property type="molecule type" value="Genomic_DNA"/>
</dbReference>
<dbReference type="SMART" id="SM00283">
    <property type="entry name" value="MA"/>
    <property type="match status" value="1"/>
</dbReference>
<evidence type="ECO:0000259" key="7">
    <source>
        <dbReference type="PROSITE" id="PS50111"/>
    </source>
</evidence>
<dbReference type="SUPFAM" id="SSF58104">
    <property type="entry name" value="Methyl-accepting chemotaxis protein (MCP) signaling domain"/>
    <property type="match status" value="1"/>
</dbReference>
<evidence type="ECO:0000256" key="3">
    <source>
        <dbReference type="ARBA" id="ARBA00029447"/>
    </source>
</evidence>
<evidence type="ECO:0000256" key="1">
    <source>
        <dbReference type="ARBA" id="ARBA00004370"/>
    </source>
</evidence>
<keyword evidence="2 4" id="KW-0807">Transducer</keyword>
<comment type="similarity">
    <text evidence="3">Belongs to the methyl-accepting chemotaxis (MCP) protein family.</text>
</comment>
<evidence type="ECO:0000256" key="5">
    <source>
        <dbReference type="SAM" id="MobiDB-lite"/>
    </source>
</evidence>
<gene>
    <name evidence="8" type="ORF">SAMN05444515_11464</name>
</gene>
<dbReference type="InterPro" id="IPR004090">
    <property type="entry name" value="Chemotax_Me-accpt_rcpt"/>
</dbReference>
<proteinExistence type="inferred from homology"/>
<keyword evidence="6" id="KW-0472">Membrane</keyword>
<comment type="subcellular location">
    <subcellularLocation>
        <location evidence="1">Membrane</location>
    </subcellularLocation>
</comment>